<name>A0AAD2G6V5_9STRA</name>
<gene>
    <name evidence="12" type="ORF">CYCCA115_LOCUS20306</name>
</gene>
<dbReference type="InterPro" id="IPR029787">
    <property type="entry name" value="Nucleotide_cyclase"/>
</dbReference>
<keyword evidence="3" id="KW-0547">Nucleotide-binding</keyword>
<evidence type="ECO:0000256" key="7">
    <source>
        <dbReference type="RuleBase" id="RU363067"/>
    </source>
</evidence>
<evidence type="ECO:0000256" key="6">
    <source>
        <dbReference type="ARBA" id="ARBA00023239"/>
    </source>
</evidence>
<dbReference type="PANTHER" id="PTHR11920:SF335">
    <property type="entry name" value="GUANYLATE CYCLASE"/>
    <property type="match status" value="1"/>
</dbReference>
<reference evidence="12" key="1">
    <citation type="submission" date="2023-08" db="EMBL/GenBank/DDBJ databases">
        <authorList>
            <person name="Audoor S."/>
            <person name="Bilcke G."/>
        </authorList>
    </citation>
    <scope>NUCLEOTIDE SEQUENCE</scope>
</reference>
<feature type="region of interest" description="Disordered" evidence="8">
    <location>
        <begin position="1"/>
        <end position="36"/>
    </location>
</feature>
<dbReference type="GO" id="GO:0004383">
    <property type="term" value="F:guanylate cyclase activity"/>
    <property type="evidence" value="ECO:0007669"/>
    <property type="project" value="TreeGrafter"/>
</dbReference>
<feature type="transmembrane region" description="Helical" evidence="9">
    <location>
        <begin position="492"/>
        <end position="515"/>
    </location>
</feature>
<keyword evidence="2 9" id="KW-0812">Transmembrane</keyword>
<evidence type="ECO:0000256" key="3">
    <source>
        <dbReference type="ARBA" id="ARBA00022741"/>
    </source>
</evidence>
<dbReference type="InterPro" id="IPR002073">
    <property type="entry name" value="PDEase_catalytic_dom"/>
</dbReference>
<evidence type="ECO:0000256" key="8">
    <source>
        <dbReference type="SAM" id="MobiDB-lite"/>
    </source>
</evidence>
<comment type="similarity">
    <text evidence="7">Belongs to the cyclic nucleotide phosphodiesterase family.</text>
</comment>
<feature type="region of interest" description="Disordered" evidence="8">
    <location>
        <begin position="184"/>
        <end position="250"/>
    </location>
</feature>
<feature type="compositionally biased region" description="Polar residues" evidence="8">
    <location>
        <begin position="187"/>
        <end position="198"/>
    </location>
</feature>
<dbReference type="PROSITE" id="PS00126">
    <property type="entry name" value="PDEASE_I_1"/>
    <property type="match status" value="1"/>
</dbReference>
<dbReference type="Gene3D" id="1.10.1300.10">
    <property type="entry name" value="3'5'-cyclic nucleotide phosphodiesterase, catalytic domain"/>
    <property type="match status" value="1"/>
</dbReference>
<evidence type="ECO:0000313" key="12">
    <source>
        <dbReference type="EMBL" id="CAJ1963747.1"/>
    </source>
</evidence>
<keyword evidence="7" id="KW-0479">Metal-binding</keyword>
<protein>
    <recommendedName>
        <fullName evidence="7">Phosphodiesterase</fullName>
        <ecNumber evidence="7">3.1.4.-</ecNumber>
    </recommendedName>
</protein>
<feature type="region of interest" description="Disordered" evidence="8">
    <location>
        <begin position="544"/>
        <end position="588"/>
    </location>
</feature>
<dbReference type="Pfam" id="PF00211">
    <property type="entry name" value="Guanylate_cyc"/>
    <property type="match status" value="1"/>
</dbReference>
<evidence type="ECO:0000259" key="11">
    <source>
        <dbReference type="PROSITE" id="PS51845"/>
    </source>
</evidence>
<dbReference type="GO" id="GO:0004016">
    <property type="term" value="F:adenylate cyclase activity"/>
    <property type="evidence" value="ECO:0007669"/>
    <property type="project" value="TreeGrafter"/>
</dbReference>
<dbReference type="GO" id="GO:0046872">
    <property type="term" value="F:metal ion binding"/>
    <property type="evidence" value="ECO:0007669"/>
    <property type="project" value="UniProtKB-KW"/>
</dbReference>
<dbReference type="EMBL" id="CAKOGP040002158">
    <property type="protein sequence ID" value="CAJ1963747.1"/>
    <property type="molecule type" value="Genomic_DNA"/>
</dbReference>
<keyword evidence="5 9" id="KW-0472">Membrane</keyword>
<dbReference type="GO" id="GO:0007168">
    <property type="term" value="P:receptor guanylyl cyclase signaling pathway"/>
    <property type="evidence" value="ECO:0007669"/>
    <property type="project" value="TreeGrafter"/>
</dbReference>
<evidence type="ECO:0000313" key="13">
    <source>
        <dbReference type="Proteomes" id="UP001295423"/>
    </source>
</evidence>
<dbReference type="Pfam" id="PF00233">
    <property type="entry name" value="PDEase_I"/>
    <property type="match status" value="1"/>
</dbReference>
<dbReference type="SUPFAM" id="SSF109604">
    <property type="entry name" value="HD-domain/PDEase-like"/>
    <property type="match status" value="1"/>
</dbReference>
<feature type="transmembrane region" description="Helical" evidence="9">
    <location>
        <begin position="55"/>
        <end position="74"/>
    </location>
</feature>
<dbReference type="SMART" id="SM00471">
    <property type="entry name" value="HDc"/>
    <property type="match status" value="1"/>
</dbReference>
<dbReference type="AlphaFoldDB" id="A0AAD2G6V5"/>
<dbReference type="GO" id="GO:0001653">
    <property type="term" value="F:peptide receptor activity"/>
    <property type="evidence" value="ECO:0007669"/>
    <property type="project" value="TreeGrafter"/>
</dbReference>
<dbReference type="EC" id="3.1.4.-" evidence="7"/>
<dbReference type="SMART" id="SM00044">
    <property type="entry name" value="CYCc"/>
    <property type="match status" value="1"/>
</dbReference>
<dbReference type="SUPFAM" id="SSF55073">
    <property type="entry name" value="Nucleotide cyclase"/>
    <property type="match status" value="1"/>
</dbReference>
<dbReference type="CDD" id="cd07302">
    <property type="entry name" value="CHD"/>
    <property type="match status" value="1"/>
</dbReference>
<feature type="compositionally biased region" description="Acidic residues" evidence="8">
    <location>
        <begin position="8"/>
        <end position="18"/>
    </location>
</feature>
<evidence type="ECO:0000256" key="4">
    <source>
        <dbReference type="ARBA" id="ARBA00022989"/>
    </source>
</evidence>
<sequence length="1235" mass="139574">MSGRLLDGEDSTSESVEEESSKFDASSGTEEAPQKLDREYEKALARSDSRAIFRLKIVLLFVLISVAVAVAVYAHKYAADVQEEEFYNTFQSHGTKLVSGFYEDSFQKLQAMESLSSSVTYLFRDETWPFVTIPDSANFFRPFLALSSAASIRFLPIVGDRQRLQWEEHVLNQQHWIQDAVVEDRSPTATPTDAPSSLPSIATSSQPTTSTSTEPTSMTNSSLPPSGEPKPTSDLLPTTDNNTNRRRRTQYFELDETIRISPYIKSHVGVDTSPGVWTPVWQYSPVVVDNNYYINFNQLVDEQFQLDFPILTEKKNAVIARAESYQQGLDFQSTRDLEFTQEVLRIGGYGTYEAGEPIGFLHYPVFQSSSSRDKVVAILTATVYWKSYFQNILPETAQGIICVVENEDQQFTYKIDGNDATFMGNADLHDPRYDEFEIAAEYKAFQDSDGGEDSTFNRIYTGVPVDESRLNYRIRVYPSQEMADLFLTDEPVIYAIVVAGVMLVAVLVFGVYDWYVEMRQRKVRTVALQSNAIVSSLFPKQVKDKLYGDNDPPTNSKKDAFRRTGRGGSVRSLEIPEQSSPGNNGERKAAPIADFFPSATVLFMDIAGFTAWSSSREPSQVFILLETMFSTFDKLALRRRVFKVETIGDCYLAVCGLPEPCEKHALNMVAFARDCLEKTSVLAHQLIPTLGPETGELTVRIGIHSGPITAGVLRGDRARFQLFGDTVNTCSRIESTGKAGCIQCSEECSEQLRAWGKGSWLRKREDKIQAKGKGEMQTYWIMPKGAATVRSGSASTVWMDTSLDGMEEGMKEMNAAKYMLDSSLRESGRDEEDEEAETPATPHIDLYADFNYDILLKSLKAIVAKRNMSKKSASKRLTRTLSGIWQGDAPTSGNAIAASCLDEVVEFIELPGDGDQPIEEWENAAVEIPNKVKDQLQEYCRKIASMYKEDNPFHNFEHASHVTQSSAKLLSRIVSIRDSETFGLAADPLTQFAVIFSSMIHDVDHRGVPNFILAKEDPSMAVHFQHQAIAEQNSVELAWELLMEPRFAALRHTIYMDGIEQQRFRNLVVNCLLATDIFDKDLKAMRENRWHKAFHLTSDEEDLRVQSNRKATIVIEHIIQASDVSHTMQHWHVYQKWNQRLFNEMYKAFVEGRSETDPTGGWYKGELWFFDNYVIPLAKKLEECQVFGVSSDEYLLYAKANRAEWKNKGEEIVQGYADRLKQLLKYQHQEEEKSG</sequence>
<dbReference type="GO" id="GO:0004114">
    <property type="term" value="F:3',5'-cyclic-nucleotide phosphodiesterase activity"/>
    <property type="evidence" value="ECO:0007669"/>
    <property type="project" value="InterPro"/>
</dbReference>
<dbReference type="Gene3D" id="3.30.70.1230">
    <property type="entry name" value="Nucleotide cyclase"/>
    <property type="match status" value="1"/>
</dbReference>
<feature type="compositionally biased region" description="Low complexity" evidence="8">
    <location>
        <begin position="199"/>
        <end position="222"/>
    </location>
</feature>
<keyword evidence="6" id="KW-0456">Lyase</keyword>
<keyword evidence="4 9" id="KW-1133">Transmembrane helix</keyword>
<proteinExistence type="inferred from homology"/>
<dbReference type="PROSITE" id="PS50125">
    <property type="entry name" value="GUANYLATE_CYCLASE_2"/>
    <property type="match status" value="1"/>
</dbReference>
<feature type="domain" description="PDEase" evidence="11">
    <location>
        <begin position="869"/>
        <end position="1230"/>
    </location>
</feature>
<dbReference type="CDD" id="cd00077">
    <property type="entry name" value="HDc"/>
    <property type="match status" value="1"/>
</dbReference>
<comment type="cofactor">
    <cofactor evidence="7">
        <name>a divalent metal cation</name>
        <dbReference type="ChEBI" id="CHEBI:60240"/>
    </cofactor>
    <text evidence="7">Binds 2 divalent metal cations per subunit. Site 1 may preferentially bind zinc ions, while site 2 has a preference for magnesium and/or manganese ions.</text>
</comment>
<dbReference type="InterPro" id="IPR003607">
    <property type="entry name" value="HD/PDEase_dom"/>
</dbReference>
<dbReference type="Proteomes" id="UP001295423">
    <property type="component" value="Unassembled WGS sequence"/>
</dbReference>
<evidence type="ECO:0000259" key="10">
    <source>
        <dbReference type="PROSITE" id="PS50125"/>
    </source>
</evidence>
<dbReference type="GO" id="GO:0000166">
    <property type="term" value="F:nucleotide binding"/>
    <property type="evidence" value="ECO:0007669"/>
    <property type="project" value="UniProtKB-KW"/>
</dbReference>
<organism evidence="12 13">
    <name type="scientific">Cylindrotheca closterium</name>
    <dbReference type="NCBI Taxonomy" id="2856"/>
    <lineage>
        <taxon>Eukaryota</taxon>
        <taxon>Sar</taxon>
        <taxon>Stramenopiles</taxon>
        <taxon>Ochrophyta</taxon>
        <taxon>Bacillariophyta</taxon>
        <taxon>Bacillariophyceae</taxon>
        <taxon>Bacillariophycidae</taxon>
        <taxon>Bacillariales</taxon>
        <taxon>Bacillariaceae</taxon>
        <taxon>Cylindrotheca</taxon>
    </lineage>
</organism>
<evidence type="ECO:0000256" key="9">
    <source>
        <dbReference type="SAM" id="Phobius"/>
    </source>
</evidence>
<comment type="subcellular location">
    <subcellularLocation>
        <location evidence="1">Membrane</location>
    </subcellularLocation>
</comment>
<evidence type="ECO:0000256" key="1">
    <source>
        <dbReference type="ARBA" id="ARBA00004370"/>
    </source>
</evidence>
<dbReference type="PROSITE" id="PS51845">
    <property type="entry name" value="PDEASE_I_2"/>
    <property type="match status" value="1"/>
</dbReference>
<evidence type="ECO:0000256" key="2">
    <source>
        <dbReference type="ARBA" id="ARBA00022692"/>
    </source>
</evidence>
<keyword evidence="7" id="KW-0378">Hydrolase</keyword>
<dbReference type="PANTHER" id="PTHR11920">
    <property type="entry name" value="GUANYLYL CYCLASE"/>
    <property type="match status" value="1"/>
</dbReference>
<keyword evidence="13" id="KW-1185">Reference proteome</keyword>
<comment type="caution">
    <text evidence="12">The sequence shown here is derived from an EMBL/GenBank/DDBJ whole genome shotgun (WGS) entry which is preliminary data.</text>
</comment>
<feature type="domain" description="Guanylate cyclase" evidence="10">
    <location>
        <begin position="600"/>
        <end position="734"/>
    </location>
</feature>
<dbReference type="InterPro" id="IPR023174">
    <property type="entry name" value="PDEase_CS"/>
</dbReference>
<dbReference type="InterPro" id="IPR001054">
    <property type="entry name" value="A/G_cyclase"/>
</dbReference>
<evidence type="ECO:0000256" key="5">
    <source>
        <dbReference type="ARBA" id="ARBA00023136"/>
    </source>
</evidence>
<dbReference type="InterPro" id="IPR036971">
    <property type="entry name" value="PDEase_catalytic_dom_sf"/>
</dbReference>
<dbReference type="InterPro" id="IPR050401">
    <property type="entry name" value="Cyclic_nucleotide_synthase"/>
</dbReference>
<dbReference type="GO" id="GO:0035556">
    <property type="term" value="P:intracellular signal transduction"/>
    <property type="evidence" value="ECO:0007669"/>
    <property type="project" value="InterPro"/>
</dbReference>
<accession>A0AAD2G6V5</accession>
<dbReference type="GO" id="GO:0005886">
    <property type="term" value="C:plasma membrane"/>
    <property type="evidence" value="ECO:0007669"/>
    <property type="project" value="TreeGrafter"/>
</dbReference>